<comment type="similarity">
    <text evidence="3">Belongs to the pex2/pex10/pex12 family.</text>
</comment>
<dbReference type="PIRSF" id="PIRSF038074">
    <property type="entry name" value="Peroxisome_assembly_p12"/>
    <property type="match status" value="1"/>
</dbReference>
<evidence type="ECO:0000256" key="11">
    <source>
        <dbReference type="ARBA" id="ARBA00022989"/>
    </source>
</evidence>
<dbReference type="EMBL" id="CP119949">
    <property type="protein sequence ID" value="WFD00985.1"/>
    <property type="molecule type" value="Genomic_DNA"/>
</dbReference>
<dbReference type="GO" id="GO:1990429">
    <property type="term" value="C:peroxisomal importomer complex"/>
    <property type="evidence" value="ECO:0007669"/>
    <property type="project" value="TreeGrafter"/>
</dbReference>
<keyword evidence="11" id="KW-1133">Transmembrane helix</keyword>
<accession>A0AAJ5YV72</accession>
<dbReference type="GO" id="GO:0004842">
    <property type="term" value="F:ubiquitin-protein transferase activity"/>
    <property type="evidence" value="ECO:0007669"/>
    <property type="project" value="TreeGrafter"/>
</dbReference>
<evidence type="ECO:0000256" key="13">
    <source>
        <dbReference type="ARBA" id="ARBA00023140"/>
    </source>
</evidence>
<keyword evidence="7" id="KW-0479">Metal-binding</keyword>
<keyword evidence="19" id="KW-1185">Reference proteome</keyword>
<dbReference type="InterPro" id="IPR017375">
    <property type="entry name" value="PEX12"/>
</dbReference>
<protein>
    <recommendedName>
        <fullName evidence="4">Peroxisome assembly protein 12</fullName>
    </recommendedName>
    <alternativeName>
        <fullName evidence="14">Peroxin-12</fullName>
    </alternativeName>
</protein>
<evidence type="ECO:0000256" key="16">
    <source>
        <dbReference type="SAM" id="MobiDB-lite"/>
    </source>
</evidence>
<keyword evidence="13" id="KW-0576">Peroxisome</keyword>
<comment type="subunit">
    <text evidence="15">Component of the PEX2-PEX10-PEX12 retrotranslocation channel, composed of PEX2, PEX10 and PEX12.</text>
</comment>
<keyword evidence="9" id="KW-0862">Zinc</keyword>
<dbReference type="GO" id="GO:0016562">
    <property type="term" value="P:protein import into peroxisome matrix, receptor recycling"/>
    <property type="evidence" value="ECO:0007669"/>
    <property type="project" value="UniProtKB-ARBA"/>
</dbReference>
<dbReference type="GO" id="GO:0008270">
    <property type="term" value="F:zinc ion binding"/>
    <property type="evidence" value="ECO:0007669"/>
    <property type="project" value="UniProtKB-KW"/>
</dbReference>
<evidence type="ECO:0000256" key="4">
    <source>
        <dbReference type="ARBA" id="ARBA00018980"/>
    </source>
</evidence>
<name>A0AAJ5YV72_9BASI</name>
<sequence>MDVLSSVDPTSSGGSFADPYRPSFFELIAQEQLSHLLKPAVRYVLTVLAQRNPRYLLRIVNRYDEIYALLMLAVERHYLRTWNSSFTENFYGLLRRRRPAVSTKRVESAVSPAALQASQRLRPRETNWSLLFLVVLPYLDTKLTQYWEQIGGGSGADDLFGEESSTAQFRTQQVLDTRQQLKDLFRKGYPYFQVAYQLWMLAYNIGYLFGRTPYWRPWYRWMRVDIRRLQGNEQAILSPQKRKLPPISQSPILFTALLAQRGAGFLFEALKYALPASIFFFKFLEWWYSPNNPRRRRGDDVDSETHTPIKPPAPLLPNDDGVINHPPAGYKDAHVLTQPNPDASLFADEEPSPSLVHNVCSLCGAAPIQNPCVLVTGYAFCYTCAHAYVDKYHRCPVTLTPLPGGIEQIRKVLV</sequence>
<dbReference type="PANTHER" id="PTHR12888:SF0">
    <property type="entry name" value="PEROXISOME ASSEMBLY PROTEIN 12"/>
    <property type="match status" value="1"/>
</dbReference>
<dbReference type="Proteomes" id="UP001219567">
    <property type="component" value="Chromosome 7"/>
</dbReference>
<evidence type="ECO:0000256" key="1">
    <source>
        <dbReference type="ARBA" id="ARBA00004585"/>
    </source>
</evidence>
<proteinExistence type="inferred from homology"/>
<comment type="pathway">
    <text evidence="2">Protein modification; protein ubiquitination.</text>
</comment>
<comment type="subcellular location">
    <subcellularLocation>
        <location evidence="1">Peroxisome membrane</location>
        <topology evidence="1">Multi-pass membrane protein</topology>
    </subcellularLocation>
</comment>
<evidence type="ECO:0000256" key="14">
    <source>
        <dbReference type="ARBA" id="ARBA00029692"/>
    </source>
</evidence>
<dbReference type="GO" id="GO:0005778">
    <property type="term" value="C:peroxisomal membrane"/>
    <property type="evidence" value="ECO:0007669"/>
    <property type="project" value="UniProtKB-SubCell"/>
</dbReference>
<keyword evidence="12" id="KW-0472">Membrane</keyword>
<evidence type="ECO:0000256" key="6">
    <source>
        <dbReference type="ARBA" id="ARBA00022692"/>
    </source>
</evidence>
<feature type="compositionally biased region" description="Basic and acidic residues" evidence="16">
    <location>
        <begin position="297"/>
        <end position="307"/>
    </location>
</feature>
<dbReference type="GO" id="GO:0016874">
    <property type="term" value="F:ligase activity"/>
    <property type="evidence" value="ECO:0007669"/>
    <property type="project" value="UniProtKB-KW"/>
</dbReference>
<dbReference type="InterPro" id="IPR006845">
    <property type="entry name" value="Pex_N"/>
</dbReference>
<evidence type="ECO:0000256" key="7">
    <source>
        <dbReference type="ARBA" id="ARBA00022723"/>
    </source>
</evidence>
<dbReference type="Pfam" id="PF04757">
    <property type="entry name" value="Pex2_Pex12"/>
    <property type="match status" value="1"/>
</dbReference>
<keyword evidence="8" id="KW-0863">Zinc-finger</keyword>
<dbReference type="AlphaFoldDB" id="A0AAJ5YV72"/>
<reference evidence="18 19" key="1">
    <citation type="submission" date="2023-03" db="EMBL/GenBank/DDBJ databases">
        <title>Mating type loci evolution in Malassezia.</title>
        <authorList>
            <person name="Coelho M.A."/>
        </authorList>
    </citation>
    <scope>NUCLEOTIDE SEQUENCE [LARGE SCALE GENOMIC DNA]</scope>
    <source>
        <strain evidence="18 19">CBS 9725</strain>
    </source>
</reference>
<evidence type="ECO:0000256" key="5">
    <source>
        <dbReference type="ARBA" id="ARBA00022448"/>
    </source>
</evidence>
<evidence type="ECO:0000256" key="2">
    <source>
        <dbReference type="ARBA" id="ARBA00004906"/>
    </source>
</evidence>
<dbReference type="SUPFAM" id="SSF57850">
    <property type="entry name" value="RING/U-box"/>
    <property type="match status" value="1"/>
</dbReference>
<evidence type="ECO:0000256" key="15">
    <source>
        <dbReference type="ARBA" id="ARBA00034505"/>
    </source>
</evidence>
<feature type="region of interest" description="Disordered" evidence="16">
    <location>
        <begin position="294"/>
        <end position="318"/>
    </location>
</feature>
<evidence type="ECO:0000256" key="3">
    <source>
        <dbReference type="ARBA" id="ARBA00008704"/>
    </source>
</evidence>
<evidence type="ECO:0000259" key="17">
    <source>
        <dbReference type="Pfam" id="PF04757"/>
    </source>
</evidence>
<keyword evidence="6" id="KW-0812">Transmembrane</keyword>
<keyword evidence="10" id="KW-0653">Protein transport</keyword>
<evidence type="ECO:0000256" key="10">
    <source>
        <dbReference type="ARBA" id="ARBA00022927"/>
    </source>
</evidence>
<evidence type="ECO:0000256" key="8">
    <source>
        <dbReference type="ARBA" id="ARBA00022771"/>
    </source>
</evidence>
<evidence type="ECO:0000256" key="9">
    <source>
        <dbReference type="ARBA" id="ARBA00022833"/>
    </source>
</evidence>
<keyword evidence="5" id="KW-0813">Transport</keyword>
<dbReference type="PANTHER" id="PTHR12888">
    <property type="entry name" value="PEROXISOME ASSEMBLY PROTEIN 12 PEROXIN-12"/>
    <property type="match status" value="1"/>
</dbReference>
<evidence type="ECO:0000256" key="12">
    <source>
        <dbReference type="ARBA" id="ARBA00023136"/>
    </source>
</evidence>
<evidence type="ECO:0000313" key="19">
    <source>
        <dbReference type="Proteomes" id="UP001219567"/>
    </source>
</evidence>
<organism evidence="18 19">
    <name type="scientific">Malassezia yamatoensis</name>
    <dbReference type="NCBI Taxonomy" id="253288"/>
    <lineage>
        <taxon>Eukaryota</taxon>
        <taxon>Fungi</taxon>
        <taxon>Dikarya</taxon>
        <taxon>Basidiomycota</taxon>
        <taxon>Ustilaginomycotina</taxon>
        <taxon>Malasseziomycetes</taxon>
        <taxon>Malasseziales</taxon>
        <taxon>Malasseziaceae</taxon>
        <taxon>Malassezia</taxon>
    </lineage>
</organism>
<dbReference type="GO" id="GO:0006513">
    <property type="term" value="P:protein monoubiquitination"/>
    <property type="evidence" value="ECO:0007669"/>
    <property type="project" value="TreeGrafter"/>
</dbReference>
<feature type="domain" description="Pex N-terminal" evidence="17">
    <location>
        <begin position="30"/>
        <end position="289"/>
    </location>
</feature>
<keyword evidence="18" id="KW-0436">Ligase</keyword>
<gene>
    <name evidence="18" type="primary">PEX12</name>
    <name evidence="18" type="ORF">MYAM1_003745</name>
</gene>
<evidence type="ECO:0000313" key="18">
    <source>
        <dbReference type="EMBL" id="WFD00985.1"/>
    </source>
</evidence>